<dbReference type="InterPro" id="IPR001509">
    <property type="entry name" value="Epimerase_deHydtase"/>
</dbReference>
<protein>
    <recommendedName>
        <fullName evidence="3">UDP-glucose 4-epimerase</fullName>
    </recommendedName>
    <alternativeName>
        <fullName evidence="5">Galactowaldenase</fullName>
    </alternativeName>
    <alternativeName>
        <fullName evidence="4">UDP-galactose 4-epimerase</fullName>
    </alternativeName>
</protein>
<proteinExistence type="inferred from homology"/>
<evidence type="ECO:0000313" key="7">
    <source>
        <dbReference type="EMBL" id="MDT0646265.1"/>
    </source>
</evidence>
<accession>A0ABU3CIS9</accession>
<feature type="domain" description="NAD-dependent epimerase/dehydratase" evidence="6">
    <location>
        <begin position="7"/>
        <end position="240"/>
    </location>
</feature>
<dbReference type="SUPFAM" id="SSF51735">
    <property type="entry name" value="NAD(P)-binding Rossmann-fold domains"/>
    <property type="match status" value="1"/>
</dbReference>
<reference evidence="7 8" key="1">
    <citation type="submission" date="2023-09" db="EMBL/GenBank/DDBJ databases">
        <authorList>
            <person name="Rey-Velasco X."/>
        </authorList>
    </citation>
    <scope>NUCLEOTIDE SEQUENCE [LARGE SCALE GENOMIC DNA]</scope>
    <source>
        <strain evidence="7 8">F260</strain>
    </source>
</reference>
<evidence type="ECO:0000256" key="2">
    <source>
        <dbReference type="ARBA" id="ARBA00007637"/>
    </source>
</evidence>
<dbReference type="Proteomes" id="UP001245285">
    <property type="component" value="Unassembled WGS sequence"/>
</dbReference>
<dbReference type="PANTHER" id="PTHR43725">
    <property type="entry name" value="UDP-GLUCOSE 4-EPIMERASE"/>
    <property type="match status" value="1"/>
</dbReference>
<evidence type="ECO:0000256" key="3">
    <source>
        <dbReference type="ARBA" id="ARBA00018569"/>
    </source>
</evidence>
<evidence type="ECO:0000313" key="8">
    <source>
        <dbReference type="Proteomes" id="UP001245285"/>
    </source>
</evidence>
<gene>
    <name evidence="7" type="ORF">RM545_06150</name>
</gene>
<dbReference type="EMBL" id="JAVRHO010000007">
    <property type="protein sequence ID" value="MDT0646265.1"/>
    <property type="molecule type" value="Genomic_DNA"/>
</dbReference>
<dbReference type="RefSeq" id="WP_311494440.1">
    <property type="nucleotide sequence ID" value="NZ_JAVRHO010000007.1"/>
</dbReference>
<evidence type="ECO:0000256" key="4">
    <source>
        <dbReference type="ARBA" id="ARBA00031367"/>
    </source>
</evidence>
<dbReference type="Pfam" id="PF01370">
    <property type="entry name" value="Epimerase"/>
    <property type="match status" value="1"/>
</dbReference>
<name>A0ABU3CIS9_9FLAO</name>
<keyword evidence="8" id="KW-1185">Reference proteome</keyword>
<comment type="similarity">
    <text evidence="2">Belongs to the NAD(P)-dependent epimerase/dehydratase family.</text>
</comment>
<comment type="pathway">
    <text evidence="1">Carbohydrate metabolism; galactose metabolism.</text>
</comment>
<dbReference type="PANTHER" id="PTHR43725:SF53">
    <property type="entry name" value="UDP-ARABINOSE 4-EPIMERASE 1"/>
    <property type="match status" value="1"/>
</dbReference>
<comment type="caution">
    <text evidence="7">The sequence shown here is derived from an EMBL/GenBank/DDBJ whole genome shotgun (WGS) entry which is preliminary data.</text>
</comment>
<dbReference type="InterPro" id="IPR036291">
    <property type="entry name" value="NAD(P)-bd_dom_sf"/>
</dbReference>
<evidence type="ECO:0000256" key="1">
    <source>
        <dbReference type="ARBA" id="ARBA00004947"/>
    </source>
</evidence>
<organism evidence="7 8">
    <name type="scientific">Autumnicola lenta</name>
    <dbReference type="NCBI Taxonomy" id="3075593"/>
    <lineage>
        <taxon>Bacteria</taxon>
        <taxon>Pseudomonadati</taxon>
        <taxon>Bacteroidota</taxon>
        <taxon>Flavobacteriia</taxon>
        <taxon>Flavobacteriales</taxon>
        <taxon>Flavobacteriaceae</taxon>
        <taxon>Autumnicola</taxon>
    </lineage>
</organism>
<dbReference type="Gene3D" id="3.40.50.720">
    <property type="entry name" value="NAD(P)-binding Rossmann-like Domain"/>
    <property type="match status" value="1"/>
</dbReference>
<evidence type="ECO:0000256" key="5">
    <source>
        <dbReference type="ARBA" id="ARBA00033067"/>
    </source>
</evidence>
<evidence type="ECO:0000259" key="6">
    <source>
        <dbReference type="Pfam" id="PF01370"/>
    </source>
</evidence>
<sequence>MQHLKTILITGASGFIGSWLARTAVKAGYEIIGIDLRAPSDPEIWSGFSTASLESVDFFELIKKRDLVAVWHLAGGASVGASVSDPYGDFANLLPGTARLAIHIARNHPKARLFLFSSAAVYGDPKKLPISEEAPVQPISPYGVHKLSAEVLLSHYSRIIGLEATVFRIFSVYGPGLKKQLIWDVSQRVLGCGKDDSCEIKLFGTGQESRDFIYIKDLCHAVLKILQMEKTNSFEVYNMASGIENTIAEVAHCIVEALNENVKVKFDGEVREGDPVNWRADISRLKDTGFSCDYQLKEGIAEVAHWVKSIR</sequence>